<dbReference type="InterPro" id="IPR002645">
    <property type="entry name" value="STAS_dom"/>
</dbReference>
<dbReference type="Gene3D" id="3.30.750.24">
    <property type="entry name" value="STAS domain"/>
    <property type="match status" value="1"/>
</dbReference>
<evidence type="ECO:0000313" key="3">
    <source>
        <dbReference type="EMBL" id="QTN00924.1"/>
    </source>
</evidence>
<evidence type="ECO:0000256" key="1">
    <source>
        <dbReference type="ARBA" id="ARBA00022553"/>
    </source>
</evidence>
<dbReference type="InterPro" id="IPR051932">
    <property type="entry name" value="Bact_StressResp_Reg"/>
</dbReference>
<proteinExistence type="predicted"/>
<evidence type="ECO:0000259" key="2">
    <source>
        <dbReference type="PROSITE" id="PS50801"/>
    </source>
</evidence>
<keyword evidence="4" id="KW-1185">Reference proteome</keyword>
<organism evidence="3 4">
    <name type="scientific">Sediminibacillus dalangtanensis</name>
    <dbReference type="NCBI Taxonomy" id="2729421"/>
    <lineage>
        <taxon>Bacteria</taxon>
        <taxon>Bacillati</taxon>
        <taxon>Bacillota</taxon>
        <taxon>Bacilli</taxon>
        <taxon>Bacillales</taxon>
        <taxon>Bacillaceae</taxon>
        <taxon>Sediminibacillus</taxon>
    </lineage>
</organism>
<feature type="domain" description="STAS" evidence="2">
    <location>
        <begin position="162"/>
        <end position="274"/>
    </location>
</feature>
<dbReference type="Pfam" id="PF14361">
    <property type="entry name" value="RsbRD_N"/>
    <property type="match status" value="1"/>
</dbReference>
<sequence>MEQIQQLAYFQKHLQENVQQLTDSLLQKLFESFPDTFQNHTENDHELSYQFLHDLISTIADLLPDNEASNQEAVKWGQKTGHLLVERNNSLSDSLAKLSVHKRVLWSFVEEIAAEDQYHEALETMTRIDQLYNHIIHGVSVTLKEEDERKLSSFEEKYLKASTPIVPIMDQVAILPVIGEIDEKRAEILLEETTQKASKLSIDWLVIDLSGVVTVNDLFVSYLYKLLDLLKLLGISPILTGIKPEMSMRAMELGLFKDKGVITKSHLKQAVEMLHHQQS</sequence>
<gene>
    <name evidence="3" type="ORF">ERJ70_17500</name>
</gene>
<dbReference type="CDD" id="cd07041">
    <property type="entry name" value="STAS_RsbR_RsbS_like"/>
    <property type="match status" value="1"/>
</dbReference>
<dbReference type="InterPro" id="IPR036513">
    <property type="entry name" value="STAS_dom_sf"/>
</dbReference>
<dbReference type="PANTHER" id="PTHR33745">
    <property type="entry name" value="RSBT ANTAGONIST PROTEIN RSBS-RELATED"/>
    <property type="match status" value="1"/>
</dbReference>
<accession>A0ABX7VWL4</accession>
<name>A0ABX7VWL4_9BACI</name>
<keyword evidence="1" id="KW-0597">Phosphoprotein</keyword>
<dbReference type="EMBL" id="CP046956">
    <property type="protein sequence ID" value="QTN00924.1"/>
    <property type="molecule type" value="Genomic_DNA"/>
</dbReference>
<dbReference type="PANTHER" id="PTHR33745:SF3">
    <property type="entry name" value="RSBT CO-ANTAGONIST PROTEIN RSBRC"/>
    <property type="match status" value="1"/>
</dbReference>
<evidence type="ECO:0000313" key="4">
    <source>
        <dbReference type="Proteomes" id="UP000665043"/>
    </source>
</evidence>
<dbReference type="Pfam" id="PF01740">
    <property type="entry name" value="STAS"/>
    <property type="match status" value="1"/>
</dbReference>
<reference evidence="3 4" key="1">
    <citation type="submission" date="2019-12" db="EMBL/GenBank/DDBJ databases">
        <title>The whole genome sequencing of a strain isolated from a Mars analog, Dalangtan Playa.</title>
        <authorList>
            <person name="Huang T."/>
        </authorList>
    </citation>
    <scope>NUCLEOTIDE SEQUENCE [LARGE SCALE GENOMIC DNA]</scope>
    <source>
        <strain evidence="3 4">DP4-553-S</strain>
    </source>
</reference>
<dbReference type="PROSITE" id="PS50801">
    <property type="entry name" value="STAS"/>
    <property type="match status" value="1"/>
</dbReference>
<dbReference type="InterPro" id="IPR025751">
    <property type="entry name" value="RsbRD_N_dom"/>
</dbReference>
<dbReference type="SUPFAM" id="SSF52091">
    <property type="entry name" value="SpoIIaa-like"/>
    <property type="match status" value="1"/>
</dbReference>
<protein>
    <submittedName>
        <fullName evidence="3">STAS domain-containing protein</fullName>
    </submittedName>
</protein>
<dbReference type="Proteomes" id="UP000665043">
    <property type="component" value="Chromosome"/>
</dbReference>
<dbReference type="RefSeq" id="WP_209366049.1">
    <property type="nucleotide sequence ID" value="NZ_CP046956.1"/>
</dbReference>